<comment type="caution">
    <text evidence="1">The sequence shown here is derived from an EMBL/GenBank/DDBJ whole genome shotgun (WGS) entry which is preliminary data.</text>
</comment>
<keyword evidence="2" id="KW-1185">Reference proteome</keyword>
<accession>A0A165XHI0</accession>
<evidence type="ECO:0000313" key="1">
    <source>
        <dbReference type="EMBL" id="KZL17704.1"/>
    </source>
</evidence>
<reference evidence="1 2" key="1">
    <citation type="journal article" date="2016" name="Front. Microbiol.">
        <title>Comparative Genomic Analysis Reveals a Diverse Repertoire of Genes Involved in Prokaryote-Eukaryote Interactions within the Pseudovibrio Genus.</title>
        <authorList>
            <person name="Romano S."/>
            <person name="Fernandez-Guerra A."/>
            <person name="Reen F.J."/>
            <person name="Glockner F.O."/>
            <person name="Crowley S.P."/>
            <person name="O'Sullivan O."/>
            <person name="Cotter P.D."/>
            <person name="Adams C."/>
            <person name="Dobson A.D."/>
            <person name="O'Gara F."/>
        </authorList>
    </citation>
    <scope>NUCLEOTIDE SEQUENCE [LARGE SCALE GENOMIC DNA]</scope>
    <source>
        <strain evidence="1 2">Ad2</strain>
    </source>
</reference>
<sequence length="77" mass="8582">MDFIPLENGNYAYRAIDGDAVDLIAFQFYGHHDGTLELVLNANRGLAAKGPVLSVGDFVILPPEPPRKVTRMIRLWD</sequence>
<evidence type="ECO:0000313" key="2">
    <source>
        <dbReference type="Proteomes" id="UP000076577"/>
    </source>
</evidence>
<dbReference type="EMBL" id="LMCB01000030">
    <property type="protein sequence ID" value="KZL17704.1"/>
    <property type="molecule type" value="Genomic_DNA"/>
</dbReference>
<name>A0A165XHI0_9HYPH</name>
<dbReference type="AlphaFoldDB" id="A0A165XHI0"/>
<dbReference type="OrthoDB" id="8759063at2"/>
<dbReference type="STRING" id="989403.SAMN05421798_11040"/>
<dbReference type="RefSeq" id="WP_068007546.1">
    <property type="nucleotide sequence ID" value="NZ_FOFM01000010.1"/>
</dbReference>
<gene>
    <name evidence="1" type="ORF">PsAD2_03041</name>
</gene>
<proteinExistence type="predicted"/>
<dbReference type="PATRIC" id="fig|989403.3.peg.3257"/>
<dbReference type="Proteomes" id="UP000076577">
    <property type="component" value="Unassembled WGS sequence"/>
</dbReference>
<dbReference type="InterPro" id="IPR008861">
    <property type="entry name" value="GpX-like"/>
</dbReference>
<protein>
    <submittedName>
        <fullName evidence="1">Phage Tail Protein X</fullName>
    </submittedName>
</protein>
<dbReference type="Pfam" id="PF05489">
    <property type="entry name" value="Phage_tail_X"/>
    <property type="match status" value="1"/>
</dbReference>
<organism evidence="1 2">
    <name type="scientific">Pseudovibrio axinellae</name>
    <dbReference type="NCBI Taxonomy" id="989403"/>
    <lineage>
        <taxon>Bacteria</taxon>
        <taxon>Pseudomonadati</taxon>
        <taxon>Pseudomonadota</taxon>
        <taxon>Alphaproteobacteria</taxon>
        <taxon>Hyphomicrobiales</taxon>
        <taxon>Stappiaceae</taxon>
        <taxon>Pseudovibrio</taxon>
    </lineage>
</organism>